<name>A0ABP9XZB0_9FUNG</name>
<evidence type="ECO:0000313" key="2">
    <source>
        <dbReference type="Proteomes" id="UP001476247"/>
    </source>
</evidence>
<sequence length="220" mass="24964">MKDPCSSSTKRVPPSQSTSVWGYLKRHHNYQTFSSKEFLTLLNCSTPEQAKVEAIRSMNELLKVDDIKAPVKKFASLLLLDDLNILEDFDGKLHWLEKKSEAGLMTSSHNQLQAYYRIGSNVADRVLPNTQDENSCMSPTNISRASSPVIAETLPENIWSLWSDFVNIMQSDHPNTQEINEYSLEKLGIIILGDHIGNKQTRQYYPKTPVIHQQNDGNTL</sequence>
<dbReference type="EMBL" id="BAABUJ010000014">
    <property type="protein sequence ID" value="GAA5800099.1"/>
    <property type="molecule type" value="Genomic_DNA"/>
</dbReference>
<keyword evidence="2" id="KW-1185">Reference proteome</keyword>
<comment type="caution">
    <text evidence="1">The sequence shown here is derived from an EMBL/GenBank/DDBJ whole genome shotgun (WGS) entry which is preliminary data.</text>
</comment>
<organism evidence="1 2">
    <name type="scientific">Helicostylum pulchrum</name>
    <dbReference type="NCBI Taxonomy" id="562976"/>
    <lineage>
        <taxon>Eukaryota</taxon>
        <taxon>Fungi</taxon>
        <taxon>Fungi incertae sedis</taxon>
        <taxon>Mucoromycota</taxon>
        <taxon>Mucoromycotina</taxon>
        <taxon>Mucoromycetes</taxon>
        <taxon>Mucorales</taxon>
        <taxon>Mucorineae</taxon>
        <taxon>Mucoraceae</taxon>
        <taxon>Helicostylum</taxon>
    </lineage>
</organism>
<evidence type="ECO:0000313" key="1">
    <source>
        <dbReference type="EMBL" id="GAA5800099.1"/>
    </source>
</evidence>
<gene>
    <name evidence="1" type="ORF">HPULCUR_005521</name>
</gene>
<protein>
    <submittedName>
        <fullName evidence="1">Uncharacterized protein</fullName>
    </submittedName>
</protein>
<dbReference type="Proteomes" id="UP001476247">
    <property type="component" value="Unassembled WGS sequence"/>
</dbReference>
<reference evidence="1 2" key="1">
    <citation type="submission" date="2024-04" db="EMBL/GenBank/DDBJ databases">
        <title>genome sequences of Mucor flavus KT1a and Helicostylum pulchrum KT1b strains isolation_sourced from the surface of a dry-aged beef.</title>
        <authorList>
            <person name="Toyotome T."/>
            <person name="Hosono M."/>
            <person name="Torimaru M."/>
            <person name="Fukuda K."/>
            <person name="Mikami N."/>
        </authorList>
    </citation>
    <scope>NUCLEOTIDE SEQUENCE [LARGE SCALE GENOMIC DNA]</scope>
    <source>
        <strain evidence="1 2">KT1b</strain>
    </source>
</reference>
<proteinExistence type="predicted"/>
<accession>A0ABP9XZB0</accession>